<reference evidence="4" key="1">
    <citation type="submission" date="2020-08" db="EMBL/GenBank/DDBJ databases">
        <title>Genome public.</title>
        <authorList>
            <person name="Liu C."/>
            <person name="Sun Q."/>
        </authorList>
    </citation>
    <scope>NUCLEOTIDE SEQUENCE</scope>
    <source>
        <strain evidence="4">NSJ-68</strain>
    </source>
</reference>
<dbReference type="AlphaFoldDB" id="A0A923RL10"/>
<dbReference type="GO" id="GO:0016779">
    <property type="term" value="F:nucleotidyltransferase activity"/>
    <property type="evidence" value="ECO:0007669"/>
    <property type="project" value="UniProtKB-KW"/>
</dbReference>
<feature type="domain" description="MobA-like NTP transferase" evidence="3">
    <location>
        <begin position="8"/>
        <end position="107"/>
    </location>
</feature>
<dbReference type="SUPFAM" id="SSF53448">
    <property type="entry name" value="Nucleotide-diphospho-sugar transferases"/>
    <property type="match status" value="1"/>
</dbReference>
<dbReference type="PANTHER" id="PTHR43584">
    <property type="entry name" value="NUCLEOTIDYL TRANSFERASE"/>
    <property type="match status" value="1"/>
</dbReference>
<evidence type="ECO:0000313" key="4">
    <source>
        <dbReference type="EMBL" id="MBC5658703.1"/>
    </source>
</evidence>
<keyword evidence="2" id="KW-0548">Nucleotidyltransferase</keyword>
<name>A0A923RL10_9FIRM</name>
<accession>A0A923RL10</accession>
<dbReference type="RefSeq" id="WP_186873357.1">
    <property type="nucleotide sequence ID" value="NZ_JACOOR010000002.1"/>
</dbReference>
<evidence type="ECO:0000256" key="1">
    <source>
        <dbReference type="ARBA" id="ARBA00022679"/>
    </source>
</evidence>
<comment type="caution">
    <text evidence="4">The sequence shown here is derived from an EMBL/GenBank/DDBJ whole genome shotgun (WGS) entry which is preliminary data.</text>
</comment>
<dbReference type="CDD" id="cd02523">
    <property type="entry name" value="PC_cytidylyltransferase"/>
    <property type="match status" value="1"/>
</dbReference>
<evidence type="ECO:0000313" key="5">
    <source>
        <dbReference type="Proteomes" id="UP000649345"/>
    </source>
</evidence>
<gene>
    <name evidence="4" type="ORF">H8S44_02800</name>
</gene>
<dbReference type="EMBL" id="JACOOR010000002">
    <property type="protein sequence ID" value="MBC5658703.1"/>
    <property type="molecule type" value="Genomic_DNA"/>
</dbReference>
<evidence type="ECO:0000256" key="2">
    <source>
        <dbReference type="ARBA" id="ARBA00022695"/>
    </source>
</evidence>
<evidence type="ECO:0000259" key="3">
    <source>
        <dbReference type="Pfam" id="PF12804"/>
    </source>
</evidence>
<protein>
    <submittedName>
        <fullName evidence="4">NTP transferase domain-containing protein</fullName>
    </submittedName>
</protein>
<organism evidence="4 5">
    <name type="scientific">Anaerosacchariphilus hominis</name>
    <dbReference type="NCBI Taxonomy" id="2763017"/>
    <lineage>
        <taxon>Bacteria</taxon>
        <taxon>Bacillati</taxon>
        <taxon>Bacillota</taxon>
        <taxon>Clostridia</taxon>
        <taxon>Lachnospirales</taxon>
        <taxon>Lachnospiraceae</taxon>
        <taxon>Anaerosacchariphilus</taxon>
    </lineage>
</organism>
<sequence length="291" mass="34089">MGYQVDNAVIMAAGLSSRFAPLSYERPKALITVKGEVLIERQIRQLREAGIREIILVAGYKKEQFYYLREKYGVIVIENPEYLTRNNNSSIYAARKYLKNSYICSADNYFAENPFEKQVEDSYYAAVYAEGATEEWCMTSDREGYITGVQVGGKDAWYMLGHVFWSEKFSRRFLEILEREYDRAETRDKLWESIFIEHLRELPMKIRKYPENEIYEFDSLDELRQFDTSYISDTRSEILKEIAGKLSGTEAEIQNIRAYKAGNAAAGFTFDFRGKKYRYSYEDEELGEERA</sequence>
<dbReference type="PANTHER" id="PTHR43584:SF5">
    <property type="entry name" value="PROTEIN LICC"/>
    <property type="match status" value="1"/>
</dbReference>
<dbReference type="Gene3D" id="3.90.550.10">
    <property type="entry name" value="Spore Coat Polysaccharide Biosynthesis Protein SpsA, Chain A"/>
    <property type="match status" value="1"/>
</dbReference>
<proteinExistence type="predicted"/>
<keyword evidence="1 4" id="KW-0808">Transferase</keyword>
<dbReference type="InterPro" id="IPR050065">
    <property type="entry name" value="GlmU-like"/>
</dbReference>
<dbReference type="InterPro" id="IPR025877">
    <property type="entry name" value="MobA-like_NTP_Trfase"/>
</dbReference>
<dbReference type="Pfam" id="PF12804">
    <property type="entry name" value="NTP_transf_3"/>
    <property type="match status" value="1"/>
</dbReference>
<dbReference type="InterPro" id="IPR029044">
    <property type="entry name" value="Nucleotide-diphossugar_trans"/>
</dbReference>
<keyword evidence="5" id="KW-1185">Reference proteome</keyword>
<dbReference type="Proteomes" id="UP000649345">
    <property type="component" value="Unassembled WGS sequence"/>
</dbReference>